<gene>
    <name evidence="2" type="ORF">EV131_12436</name>
</gene>
<comment type="caution">
    <text evidence="2">The sequence shown here is derived from an EMBL/GenBank/DDBJ whole genome shotgun (WGS) entry which is preliminary data.</text>
</comment>
<organism evidence="2 3">
    <name type="scientific">Rhizobium laguerreae</name>
    <dbReference type="NCBI Taxonomy" id="1076926"/>
    <lineage>
        <taxon>Bacteria</taxon>
        <taxon>Pseudomonadati</taxon>
        <taxon>Pseudomonadota</taxon>
        <taxon>Alphaproteobacteria</taxon>
        <taxon>Hyphomicrobiales</taxon>
        <taxon>Rhizobiaceae</taxon>
        <taxon>Rhizobium/Agrobacterium group</taxon>
        <taxon>Rhizobium</taxon>
    </lineage>
</organism>
<name>A0AAX2QCJ0_9HYPH</name>
<evidence type="ECO:0000256" key="1">
    <source>
        <dbReference type="SAM" id="MobiDB-lite"/>
    </source>
</evidence>
<reference evidence="2 3" key="1">
    <citation type="submission" date="2019-03" db="EMBL/GenBank/DDBJ databases">
        <title>Genomic Encyclopedia of Type Strains, Phase IV (KMG-V): Genome sequencing to study the core and pangenomes of soil and plant-associated prokaryotes.</title>
        <authorList>
            <person name="Whitman W."/>
        </authorList>
    </citation>
    <scope>NUCLEOTIDE SEQUENCE [LARGE SCALE GENOMIC DNA]</scope>
    <source>
        <strain evidence="2 3">FB403</strain>
    </source>
</reference>
<feature type="region of interest" description="Disordered" evidence="1">
    <location>
        <begin position="225"/>
        <end position="250"/>
    </location>
</feature>
<protein>
    <submittedName>
        <fullName evidence="2">Uncharacterized protein</fullName>
    </submittedName>
</protein>
<evidence type="ECO:0000313" key="3">
    <source>
        <dbReference type="Proteomes" id="UP000295021"/>
    </source>
</evidence>
<dbReference type="AlphaFoldDB" id="A0AAX2QCJ0"/>
<evidence type="ECO:0000313" key="2">
    <source>
        <dbReference type="EMBL" id="TCU13899.1"/>
    </source>
</evidence>
<accession>A0AAX2QCJ0</accession>
<proteinExistence type="predicted"/>
<dbReference type="EMBL" id="SMBI01000024">
    <property type="protein sequence ID" value="TCU13899.1"/>
    <property type="molecule type" value="Genomic_DNA"/>
</dbReference>
<dbReference type="Proteomes" id="UP000295021">
    <property type="component" value="Unassembled WGS sequence"/>
</dbReference>
<sequence>MARRCQGADCVGEPASGRDSERSGGPLWAKSQPPVVLANIGEAGQAGFALSSARETFSDAVTSVRVAMALSQSPASRNAWPRRRFLALASAASSSLDFILRAKVWDRPARAAAATSLLDAAAAFVKASIALSHCLACMRLRATDNCRSSLVRISAATAEADAEPLFSPCARPPVGNIATAVKAKKAVPENSFILVISTLRSFCRTLLLVLSVRIIMYGVSTNERRTAFPSPPPSACDQRRRPDSAPFPAA</sequence>
<feature type="region of interest" description="Disordered" evidence="1">
    <location>
        <begin position="1"/>
        <end position="28"/>
    </location>
</feature>